<evidence type="ECO:0000256" key="1">
    <source>
        <dbReference type="SAM" id="Coils"/>
    </source>
</evidence>
<sequence length="368" mass="42675">MRSHHDRLYSVSYGLGQELKQTNVSEILDNLKAPEFPTEPLLPPISENESRLELSRKEAKQNLMWIDMKSITFSGSLSEAWVQLHALNLRFWKAASTLNEDSTPEYVVQLKQDLDRFSSIVKVAFASANEGRYTMSVVIQSYELLAAVVCFCFAHREMEQKHTFFKEYIPAFDPNDLDHLVLDDKGAIDAARKVRHFLETRANRARQPFRNHEDTWSLAKHFASEQSERAKMNRQLHKGFLTASRREIEERWRDISERQDILYKLDRDLSGAKRDLVTAQARLEKIQQNYNYQLDPSYNNAVGNVNNANARVSSLKREIESLEWKPSNLTYSLPEESDAESLLFFIIMDGHVSQLAEIAHRAECLLWH</sequence>
<organism evidence="2 3">
    <name type="scientific">Cylindrotheca closterium</name>
    <dbReference type="NCBI Taxonomy" id="2856"/>
    <lineage>
        <taxon>Eukaryota</taxon>
        <taxon>Sar</taxon>
        <taxon>Stramenopiles</taxon>
        <taxon>Ochrophyta</taxon>
        <taxon>Bacillariophyta</taxon>
        <taxon>Bacillariophyceae</taxon>
        <taxon>Bacillariophycidae</taxon>
        <taxon>Bacillariales</taxon>
        <taxon>Bacillariaceae</taxon>
        <taxon>Cylindrotheca</taxon>
    </lineage>
</organism>
<evidence type="ECO:0000313" key="2">
    <source>
        <dbReference type="EMBL" id="CAJ1961701.1"/>
    </source>
</evidence>
<dbReference type="AlphaFoldDB" id="A0AAD2JLI5"/>
<proteinExistence type="predicted"/>
<dbReference type="Proteomes" id="UP001295423">
    <property type="component" value="Unassembled WGS sequence"/>
</dbReference>
<reference evidence="2" key="1">
    <citation type="submission" date="2023-08" db="EMBL/GenBank/DDBJ databases">
        <authorList>
            <person name="Audoor S."/>
            <person name="Bilcke G."/>
        </authorList>
    </citation>
    <scope>NUCLEOTIDE SEQUENCE</scope>
</reference>
<gene>
    <name evidence="2" type="ORF">CYCCA115_LOCUS19328</name>
</gene>
<feature type="coiled-coil region" evidence="1">
    <location>
        <begin position="269"/>
        <end position="325"/>
    </location>
</feature>
<keyword evidence="1" id="KW-0175">Coiled coil</keyword>
<comment type="caution">
    <text evidence="2">The sequence shown here is derived from an EMBL/GenBank/DDBJ whole genome shotgun (WGS) entry which is preliminary data.</text>
</comment>
<protein>
    <submittedName>
        <fullName evidence="2">Uncharacterized protein</fullName>
    </submittedName>
</protein>
<name>A0AAD2JLI5_9STRA</name>
<keyword evidence="3" id="KW-1185">Reference proteome</keyword>
<evidence type="ECO:0000313" key="3">
    <source>
        <dbReference type="Proteomes" id="UP001295423"/>
    </source>
</evidence>
<dbReference type="EMBL" id="CAKOGP040002091">
    <property type="protein sequence ID" value="CAJ1961701.1"/>
    <property type="molecule type" value="Genomic_DNA"/>
</dbReference>
<dbReference type="Gene3D" id="1.20.120.330">
    <property type="entry name" value="Nucleotidyltransferases domain 2"/>
    <property type="match status" value="1"/>
</dbReference>
<accession>A0AAD2JLI5</accession>